<proteinExistence type="predicted"/>
<accession>A0A5J4ZUK1</accession>
<name>A0A5J4ZUK1_9ASTE</name>
<evidence type="ECO:0000313" key="2">
    <source>
        <dbReference type="Proteomes" id="UP000325577"/>
    </source>
</evidence>
<dbReference type="Proteomes" id="UP000325577">
    <property type="component" value="Linkage Group LG6"/>
</dbReference>
<reference evidence="1 2" key="1">
    <citation type="submission" date="2019-09" db="EMBL/GenBank/DDBJ databases">
        <title>A chromosome-level genome assembly of the Chinese tupelo Nyssa sinensis.</title>
        <authorList>
            <person name="Yang X."/>
            <person name="Kang M."/>
            <person name="Yang Y."/>
            <person name="Xiong H."/>
            <person name="Wang M."/>
            <person name="Zhang Z."/>
            <person name="Wang Z."/>
            <person name="Wu H."/>
            <person name="Ma T."/>
            <person name="Liu J."/>
            <person name="Xi Z."/>
        </authorList>
    </citation>
    <scope>NUCLEOTIDE SEQUENCE [LARGE SCALE GENOMIC DNA]</scope>
    <source>
        <strain evidence="1">J267</strain>
        <tissue evidence="1">Leaf</tissue>
    </source>
</reference>
<evidence type="ECO:0000313" key="1">
    <source>
        <dbReference type="EMBL" id="KAA8520797.1"/>
    </source>
</evidence>
<keyword evidence="2" id="KW-1185">Reference proteome</keyword>
<dbReference type="EMBL" id="CM018049">
    <property type="protein sequence ID" value="KAA8520797.1"/>
    <property type="molecule type" value="Genomic_DNA"/>
</dbReference>
<protein>
    <submittedName>
        <fullName evidence="1">Uncharacterized protein</fullName>
    </submittedName>
</protein>
<dbReference type="OrthoDB" id="1679286at2759"/>
<organism evidence="1 2">
    <name type="scientific">Nyssa sinensis</name>
    <dbReference type="NCBI Taxonomy" id="561372"/>
    <lineage>
        <taxon>Eukaryota</taxon>
        <taxon>Viridiplantae</taxon>
        <taxon>Streptophyta</taxon>
        <taxon>Embryophyta</taxon>
        <taxon>Tracheophyta</taxon>
        <taxon>Spermatophyta</taxon>
        <taxon>Magnoliopsida</taxon>
        <taxon>eudicotyledons</taxon>
        <taxon>Gunneridae</taxon>
        <taxon>Pentapetalae</taxon>
        <taxon>asterids</taxon>
        <taxon>Cornales</taxon>
        <taxon>Nyssaceae</taxon>
        <taxon>Nyssa</taxon>
    </lineage>
</organism>
<gene>
    <name evidence="1" type="ORF">F0562_014931</name>
</gene>
<dbReference type="AlphaFoldDB" id="A0A5J4ZUK1"/>
<sequence>MGNWFGKKQVVAVHPWNHDEVLKKPPSSCTSTVRIKVRMTARELKELMAQVDRDWKSKGDSKELLGRSILQECFKGRWHVRVVPSPDWVADYANGRYLGHITEEENLANLVKFFDIGCEIPELKGDNYKMWKERVLLYLGWMDIDYAIRKDEPPAVTNTSTEAKIALYEHWEQRSNRLSVLFIKTKISTGIRGSVDQHTKVCDLLKAIDEQFITSYKVLAST</sequence>